<protein>
    <submittedName>
        <fullName evidence="4">ROK family protein</fullName>
    </submittedName>
</protein>
<dbReference type="InterPro" id="IPR036390">
    <property type="entry name" value="WH_DNA-bd_sf"/>
</dbReference>
<evidence type="ECO:0000313" key="4">
    <source>
        <dbReference type="EMBL" id="MBC5695163.1"/>
    </source>
</evidence>
<dbReference type="Pfam" id="PF00480">
    <property type="entry name" value="ROK"/>
    <property type="match status" value="1"/>
</dbReference>
<name>A0ABR7GLJ6_9FIRM</name>
<evidence type="ECO:0000313" key="5">
    <source>
        <dbReference type="Proteomes" id="UP000641741"/>
    </source>
</evidence>
<sequence length="325" mass="35558">MADAGLLRQENTALLRRAMQDGVFSKNELARQTGLSFPTVGRIIDDMVERGEAREAGVAASTGGRCAMRYELDMHYRLFLCLRLEQDTLHWFVCGLDGVPLEQGEETCPGDVRELLDTLLMRVRARYPQLASVAFGFAGAMHDGVVMECFGYPELRGVSLSTHLHDKSGLPSAAARDMQIVAAGYAAQCSPAPRAAVCIYIGRMGAGAGIVLDGKVWSGAAGFAGELHFLPIEHNMEYAQTHFADADMTAYMAQVICACGALINPDRVVLYTDPLFRNRVEDIRAACARMLPPHAVPEIELSRTFTEDYDRGLFTMARDLMEGNA</sequence>
<evidence type="ECO:0000256" key="1">
    <source>
        <dbReference type="ARBA" id="ARBA00002486"/>
    </source>
</evidence>
<dbReference type="InterPro" id="IPR000600">
    <property type="entry name" value="ROK"/>
</dbReference>
<dbReference type="CDD" id="cd23763">
    <property type="entry name" value="ASKHA_ATPase_ROK"/>
    <property type="match status" value="1"/>
</dbReference>
<evidence type="ECO:0000256" key="2">
    <source>
        <dbReference type="ARBA" id="ARBA00006479"/>
    </source>
</evidence>
<dbReference type="Proteomes" id="UP000641741">
    <property type="component" value="Unassembled WGS sequence"/>
</dbReference>
<dbReference type="InterPro" id="IPR043129">
    <property type="entry name" value="ATPase_NBD"/>
</dbReference>
<dbReference type="PANTHER" id="PTHR18964:SF149">
    <property type="entry name" value="BIFUNCTIONAL UDP-N-ACETYLGLUCOSAMINE 2-EPIMERASE_N-ACETYLMANNOSAMINE KINASE"/>
    <property type="match status" value="1"/>
</dbReference>
<dbReference type="RefSeq" id="WP_118685919.1">
    <property type="nucleotide sequence ID" value="NZ_JACOPK010000003.1"/>
</dbReference>
<dbReference type="SUPFAM" id="SSF53067">
    <property type="entry name" value="Actin-like ATPase domain"/>
    <property type="match status" value="1"/>
</dbReference>
<reference evidence="4 5" key="1">
    <citation type="submission" date="2020-08" db="EMBL/GenBank/DDBJ databases">
        <title>Genome public.</title>
        <authorList>
            <person name="Liu C."/>
            <person name="Sun Q."/>
        </authorList>
    </citation>
    <scope>NUCLEOTIDE SEQUENCE [LARGE SCALE GENOMIC DNA]</scope>
    <source>
        <strain evidence="4 5">M2</strain>
    </source>
</reference>
<keyword evidence="5" id="KW-1185">Reference proteome</keyword>
<keyword evidence="3" id="KW-0119">Carbohydrate metabolism</keyword>
<dbReference type="Gene3D" id="3.30.420.40">
    <property type="match status" value="2"/>
</dbReference>
<dbReference type="SUPFAM" id="SSF46785">
    <property type="entry name" value="Winged helix' DNA-binding domain"/>
    <property type="match status" value="1"/>
</dbReference>
<comment type="function">
    <text evidence="1">Transcriptional repressor of xylose-utilizing enzymes.</text>
</comment>
<evidence type="ECO:0000256" key="3">
    <source>
        <dbReference type="ARBA" id="ARBA00022629"/>
    </source>
</evidence>
<dbReference type="Gene3D" id="1.10.10.10">
    <property type="entry name" value="Winged helix-like DNA-binding domain superfamily/Winged helix DNA-binding domain"/>
    <property type="match status" value="1"/>
</dbReference>
<proteinExistence type="inferred from homology"/>
<dbReference type="PANTHER" id="PTHR18964">
    <property type="entry name" value="ROK (REPRESSOR, ORF, KINASE) FAMILY"/>
    <property type="match status" value="1"/>
</dbReference>
<dbReference type="InterPro" id="IPR036388">
    <property type="entry name" value="WH-like_DNA-bd_sf"/>
</dbReference>
<dbReference type="EMBL" id="JACOPK010000003">
    <property type="protein sequence ID" value="MBC5695163.1"/>
    <property type="molecule type" value="Genomic_DNA"/>
</dbReference>
<keyword evidence="3" id="KW-0859">Xylose metabolism</keyword>
<comment type="caution">
    <text evidence="4">The sequence shown here is derived from an EMBL/GenBank/DDBJ whole genome shotgun (WGS) entry which is preliminary data.</text>
</comment>
<gene>
    <name evidence="4" type="ORF">H8S02_04275</name>
</gene>
<accession>A0ABR7GLJ6</accession>
<comment type="similarity">
    <text evidence="2">Belongs to the ROK (NagC/XylR) family.</text>
</comment>
<organism evidence="4 5">
    <name type="scientific">Agathobaculum hominis</name>
    <dbReference type="NCBI Taxonomy" id="2763014"/>
    <lineage>
        <taxon>Bacteria</taxon>
        <taxon>Bacillati</taxon>
        <taxon>Bacillota</taxon>
        <taxon>Clostridia</taxon>
        <taxon>Eubacteriales</taxon>
        <taxon>Butyricicoccaceae</taxon>
        <taxon>Agathobaculum</taxon>
    </lineage>
</organism>